<evidence type="ECO:0000256" key="14">
    <source>
        <dbReference type="SAM" id="MobiDB-lite"/>
    </source>
</evidence>
<keyword evidence="17" id="KW-1185">Reference proteome</keyword>
<evidence type="ECO:0000256" key="11">
    <source>
        <dbReference type="HAMAP-Rule" id="MF_01498"/>
    </source>
</evidence>
<keyword evidence="5" id="KW-0378">Hydrolase</keyword>
<feature type="short sequence motif" description="RadA KNRFG motif" evidence="11">
    <location>
        <begin position="252"/>
        <end position="256"/>
    </location>
</feature>
<evidence type="ECO:0000256" key="2">
    <source>
        <dbReference type="ARBA" id="ARBA00022741"/>
    </source>
</evidence>
<reference evidence="16 17" key="1">
    <citation type="submission" date="2016-12" db="EMBL/GenBank/DDBJ databases">
        <authorList>
            <person name="Song W.-J."/>
            <person name="Kurnit D.M."/>
        </authorList>
    </citation>
    <scope>NUCLEOTIDE SEQUENCE [LARGE SCALE GENOMIC DNA]</scope>
    <source>
        <strain evidence="16 17">DSM 19599</strain>
    </source>
</reference>
<dbReference type="SUPFAM" id="SSF52540">
    <property type="entry name" value="P-loop containing nucleoside triphosphate hydrolases"/>
    <property type="match status" value="1"/>
</dbReference>
<dbReference type="GO" id="GO:0140664">
    <property type="term" value="F:ATP-dependent DNA damage sensor activity"/>
    <property type="evidence" value="ECO:0007669"/>
    <property type="project" value="InterPro"/>
</dbReference>
<dbReference type="InterPro" id="IPR020588">
    <property type="entry name" value="RecA_ATP-bd"/>
</dbReference>
<dbReference type="HAMAP" id="MF_01498">
    <property type="entry name" value="RadA_bact"/>
    <property type="match status" value="1"/>
</dbReference>
<keyword evidence="6 13" id="KW-0862">Zinc</keyword>
<dbReference type="Pfam" id="PF18073">
    <property type="entry name" value="Zn_ribbon_LapB"/>
    <property type="match status" value="1"/>
</dbReference>
<feature type="region of interest" description="Lon-protease-like" evidence="11">
    <location>
        <begin position="351"/>
        <end position="515"/>
    </location>
</feature>
<dbReference type="Pfam" id="PF13481">
    <property type="entry name" value="AAA_25"/>
    <property type="match status" value="1"/>
</dbReference>
<keyword evidence="4 13" id="KW-0863">Zinc-finger</keyword>
<dbReference type="CDD" id="cd01121">
    <property type="entry name" value="RadA_SMS_N"/>
    <property type="match status" value="1"/>
</dbReference>
<keyword evidence="8 11" id="KW-0346">Stress response</keyword>
<dbReference type="AlphaFoldDB" id="A0A1M7Z7K3"/>
<evidence type="ECO:0000256" key="12">
    <source>
        <dbReference type="NCBIfam" id="TIGR00416"/>
    </source>
</evidence>
<feature type="region of interest" description="Disordered" evidence="14">
    <location>
        <begin position="459"/>
        <end position="515"/>
    </location>
</feature>
<dbReference type="EMBL" id="FRXO01000001">
    <property type="protein sequence ID" value="SHO60849.1"/>
    <property type="molecule type" value="Genomic_DNA"/>
</dbReference>
<dbReference type="GO" id="GO:0000725">
    <property type="term" value="P:recombinational repair"/>
    <property type="evidence" value="ECO:0007669"/>
    <property type="project" value="UniProtKB-UniRule"/>
</dbReference>
<dbReference type="InterPro" id="IPR004504">
    <property type="entry name" value="DNA_repair_RadA"/>
</dbReference>
<dbReference type="InterPro" id="IPR014721">
    <property type="entry name" value="Ribsml_uS5_D2-typ_fold_subgr"/>
</dbReference>
<keyword evidence="3 11" id="KW-0227">DNA damage</keyword>
<dbReference type="GO" id="GO:0003684">
    <property type="term" value="F:damaged DNA binding"/>
    <property type="evidence" value="ECO:0007669"/>
    <property type="project" value="InterPro"/>
</dbReference>
<evidence type="ECO:0000256" key="7">
    <source>
        <dbReference type="ARBA" id="ARBA00022840"/>
    </source>
</evidence>
<evidence type="ECO:0000256" key="5">
    <source>
        <dbReference type="ARBA" id="ARBA00022801"/>
    </source>
</evidence>
<organism evidence="16 17">
    <name type="scientific">Pseudoxanthobacter soli DSM 19599</name>
    <dbReference type="NCBI Taxonomy" id="1123029"/>
    <lineage>
        <taxon>Bacteria</taxon>
        <taxon>Pseudomonadati</taxon>
        <taxon>Pseudomonadota</taxon>
        <taxon>Alphaproteobacteria</taxon>
        <taxon>Hyphomicrobiales</taxon>
        <taxon>Segnochrobactraceae</taxon>
        <taxon>Pseudoxanthobacter</taxon>
    </lineage>
</organism>
<dbReference type="InterPro" id="IPR003593">
    <property type="entry name" value="AAA+_ATPase"/>
</dbReference>
<dbReference type="OrthoDB" id="9803906at2"/>
<feature type="compositionally biased region" description="Basic and acidic residues" evidence="14">
    <location>
        <begin position="497"/>
        <end position="508"/>
    </location>
</feature>
<dbReference type="GO" id="GO:0005524">
    <property type="term" value="F:ATP binding"/>
    <property type="evidence" value="ECO:0007669"/>
    <property type="project" value="UniProtKB-UniRule"/>
</dbReference>
<evidence type="ECO:0000256" key="9">
    <source>
        <dbReference type="ARBA" id="ARBA00023125"/>
    </source>
</evidence>
<dbReference type="SUPFAM" id="SSF54211">
    <property type="entry name" value="Ribosomal protein S5 domain 2-like"/>
    <property type="match status" value="1"/>
</dbReference>
<evidence type="ECO:0000256" key="3">
    <source>
        <dbReference type="ARBA" id="ARBA00022763"/>
    </source>
</evidence>
<dbReference type="InterPro" id="IPR041166">
    <property type="entry name" value="Rubredoxin_2"/>
</dbReference>
<evidence type="ECO:0000256" key="4">
    <source>
        <dbReference type="ARBA" id="ARBA00022771"/>
    </source>
</evidence>
<dbReference type="Proteomes" id="UP000186406">
    <property type="component" value="Unassembled WGS sequence"/>
</dbReference>
<dbReference type="PROSITE" id="PS50162">
    <property type="entry name" value="RECA_2"/>
    <property type="match status" value="1"/>
</dbReference>
<dbReference type="PANTHER" id="PTHR32472">
    <property type="entry name" value="DNA REPAIR PROTEIN RADA"/>
    <property type="match status" value="1"/>
</dbReference>
<feature type="domain" description="RecA family profile 1" evidence="15">
    <location>
        <begin position="66"/>
        <end position="215"/>
    </location>
</feature>
<dbReference type="STRING" id="1123029.SAMN02745172_00433"/>
<evidence type="ECO:0000256" key="1">
    <source>
        <dbReference type="ARBA" id="ARBA00022723"/>
    </source>
</evidence>
<dbReference type="NCBIfam" id="TIGR00416">
    <property type="entry name" value="sms"/>
    <property type="match status" value="1"/>
</dbReference>
<dbReference type="Gene3D" id="3.40.50.300">
    <property type="entry name" value="P-loop containing nucleotide triphosphate hydrolases"/>
    <property type="match status" value="1"/>
</dbReference>
<feature type="compositionally biased region" description="Low complexity" evidence="14">
    <location>
        <begin position="480"/>
        <end position="496"/>
    </location>
</feature>
<keyword evidence="9 11" id="KW-0238">DNA-binding</keyword>
<keyword evidence="7 11" id="KW-0067">ATP-binding</keyword>
<proteinExistence type="inferred from homology"/>
<feature type="region of interest" description="Disordered" evidence="14">
    <location>
        <begin position="43"/>
        <end position="66"/>
    </location>
</feature>
<comment type="function">
    <text evidence="11">Plays a role in repairing double-strand DNA breaks, probably involving stabilizing or processing branched DNA or blocked replication forks.</text>
</comment>
<protein>
    <recommendedName>
        <fullName evidence="11 12">DNA repair protein RadA</fullName>
    </recommendedName>
</protein>
<gene>
    <name evidence="11" type="primary">radA</name>
    <name evidence="16" type="ORF">SAMN02745172_00433</name>
</gene>
<feature type="binding site" evidence="11">
    <location>
        <begin position="95"/>
        <end position="102"/>
    </location>
    <ligand>
        <name>ATP</name>
        <dbReference type="ChEBI" id="CHEBI:30616"/>
    </ligand>
</feature>
<dbReference type="GO" id="GO:0005829">
    <property type="term" value="C:cytosol"/>
    <property type="evidence" value="ECO:0007669"/>
    <property type="project" value="TreeGrafter"/>
</dbReference>
<dbReference type="GO" id="GO:0016787">
    <property type="term" value="F:hydrolase activity"/>
    <property type="evidence" value="ECO:0007669"/>
    <property type="project" value="UniProtKB-KW"/>
</dbReference>
<evidence type="ECO:0000313" key="16">
    <source>
        <dbReference type="EMBL" id="SHO60849.1"/>
    </source>
</evidence>
<comment type="similarity">
    <text evidence="11 13">Belongs to the RecA family. RadA subfamily.</text>
</comment>
<accession>A0A1M7Z7K3</accession>
<dbReference type="PANTHER" id="PTHR32472:SF10">
    <property type="entry name" value="DNA REPAIR PROTEIN RADA-LIKE PROTEIN"/>
    <property type="match status" value="1"/>
</dbReference>
<dbReference type="SMART" id="SM00382">
    <property type="entry name" value="AAA"/>
    <property type="match status" value="1"/>
</dbReference>
<dbReference type="InterPro" id="IPR027417">
    <property type="entry name" value="P-loop_NTPase"/>
</dbReference>
<evidence type="ECO:0000256" key="8">
    <source>
        <dbReference type="ARBA" id="ARBA00023016"/>
    </source>
</evidence>
<dbReference type="FunFam" id="3.40.50.300:FF:000050">
    <property type="entry name" value="DNA repair protein RadA"/>
    <property type="match status" value="1"/>
</dbReference>
<dbReference type="Pfam" id="PF13541">
    <property type="entry name" value="ChlI"/>
    <property type="match status" value="1"/>
</dbReference>
<evidence type="ECO:0000256" key="10">
    <source>
        <dbReference type="ARBA" id="ARBA00023204"/>
    </source>
</evidence>
<dbReference type="Gene3D" id="3.30.230.10">
    <property type="match status" value="1"/>
</dbReference>
<evidence type="ECO:0000256" key="13">
    <source>
        <dbReference type="RuleBase" id="RU003555"/>
    </source>
</evidence>
<evidence type="ECO:0000256" key="6">
    <source>
        <dbReference type="ARBA" id="ARBA00022833"/>
    </source>
</evidence>
<keyword evidence="1 11" id="KW-0479">Metal-binding</keyword>
<sequence>MAKSRTQFVCQSCGAVTNRWSGKCEACGAWNTIVEEADDGVLAGPKASPRKGRNIPLASLSGSEPQAPRIESGIAELDRVTGGGFVRGSAILIGGDPGIGKSTLLLQTAAALARTGEKVVYVSGEEATAQVRLRAERLGLAGAPVALAAETSVEDILATLAGEKPALVVIDSIQTLWTAAAESAPGTVTQVRACAHAMIRYAKQSGATVVLVGHVTKDGQIAGPRVVEHMVDAVMSFEGDGSGPFRVLRTTKNRFGPTDEIGVFEMTGLGLREVPNPSELFLGDRDQSSPGTVVFAGMEGTRPLLVEIQALVAPSPLSMPRRTTVGWDGNRLAMILAVLEARCGVRFGSNDVYLNVAGGLRIVEPGADLAVAAALVSSLSGVALPPDCVYFGEVSLTGRIRPVGHAASRLKEAEKLGFQSAVVPEAVAGEEARGRSIAVRGTAALADLVADVAGGHRAEGARAVSGPDRDRFRSGGRQIAGPATRTGTGRAGLTRAEAGREAAGRWDDGDWEPEM</sequence>
<evidence type="ECO:0000313" key="17">
    <source>
        <dbReference type="Proteomes" id="UP000186406"/>
    </source>
</evidence>
<comment type="domain">
    <text evidence="11">The middle region has homology to RecA with ATPase motifs including the RadA KNRFG motif, while the C-terminus is homologous to Lon protease.</text>
</comment>
<name>A0A1M7Z7K3_9HYPH</name>
<dbReference type="PRINTS" id="PR01874">
    <property type="entry name" value="DNAREPAIRADA"/>
</dbReference>
<keyword evidence="10 11" id="KW-0234">DNA repair</keyword>
<keyword evidence="2 11" id="KW-0547">Nucleotide-binding</keyword>
<comment type="function">
    <text evidence="13">DNA-dependent ATPase involved in processing of recombination intermediates, plays a role in repairing DNA breaks. Stimulates the branch migration of RecA-mediated strand transfer reactions, allowing the 3' invading strand to extend heteroduplex DNA faster. Binds ssDNA in the presence of ADP but not other nucleotides, has ATPase activity that is stimulated by ssDNA and various branched DNA structures, but inhibited by SSB. Does not have RecA's homology-searching function.</text>
</comment>
<dbReference type="InterPro" id="IPR020568">
    <property type="entry name" value="Ribosomal_Su5_D2-typ_SF"/>
</dbReference>
<dbReference type="GO" id="GO:0008270">
    <property type="term" value="F:zinc ion binding"/>
    <property type="evidence" value="ECO:0007669"/>
    <property type="project" value="UniProtKB-KW"/>
</dbReference>
<evidence type="ECO:0000259" key="15">
    <source>
        <dbReference type="PROSITE" id="PS50162"/>
    </source>
</evidence>